<feature type="transmembrane region" description="Helical" evidence="12">
    <location>
        <begin position="405"/>
        <end position="432"/>
    </location>
</feature>
<evidence type="ECO:0000256" key="3">
    <source>
        <dbReference type="ARBA" id="ARBA00008195"/>
    </source>
</evidence>
<feature type="transmembrane region" description="Helical" evidence="12">
    <location>
        <begin position="687"/>
        <end position="706"/>
    </location>
</feature>
<feature type="transmembrane region" description="Helical" evidence="12">
    <location>
        <begin position="570"/>
        <end position="592"/>
    </location>
</feature>
<comment type="function">
    <text evidence="1">Arabinosyl transferase responsible for the polymerization of arabinose into the arabinan of arabinogalactan.</text>
</comment>
<feature type="transmembrane region" description="Helical" evidence="12">
    <location>
        <begin position="514"/>
        <end position="536"/>
    </location>
</feature>
<feature type="transmembrane region" description="Helical" evidence="12">
    <location>
        <begin position="548"/>
        <end position="564"/>
    </location>
</feature>
<proteinExistence type="inferred from homology"/>
<evidence type="ECO:0000259" key="13">
    <source>
        <dbReference type="Pfam" id="PF04602"/>
    </source>
</evidence>
<dbReference type="Pfam" id="PF17689">
    <property type="entry name" value="Arabino_trans_N"/>
    <property type="match status" value="1"/>
</dbReference>
<comment type="subcellular location">
    <subcellularLocation>
        <location evidence="2">Cell membrane</location>
        <topology evidence="2">Multi-pass membrane protein</topology>
    </subcellularLocation>
</comment>
<gene>
    <name evidence="16" type="ORF">IT779_28020</name>
</gene>
<keyword evidence="4" id="KW-1003">Cell membrane</keyword>
<dbReference type="GO" id="GO:0071766">
    <property type="term" value="P:Actinobacterium-type cell wall biogenesis"/>
    <property type="evidence" value="ECO:0007669"/>
    <property type="project" value="InterPro"/>
</dbReference>
<feature type="transmembrane region" description="Helical" evidence="12">
    <location>
        <begin position="326"/>
        <end position="347"/>
    </location>
</feature>
<dbReference type="RefSeq" id="WP_196152460.1">
    <property type="nucleotide sequence ID" value="NZ_JADMLG010000013.1"/>
</dbReference>
<dbReference type="Proteomes" id="UP000655751">
    <property type="component" value="Unassembled WGS sequence"/>
</dbReference>
<keyword evidence="10" id="KW-0961">Cell wall biogenesis/degradation</keyword>
<dbReference type="Pfam" id="PF14896">
    <property type="entry name" value="Arabino_trans_C"/>
    <property type="match status" value="1"/>
</dbReference>
<evidence type="ECO:0000256" key="6">
    <source>
        <dbReference type="ARBA" id="ARBA00022679"/>
    </source>
</evidence>
<feature type="region of interest" description="Disordered" evidence="11">
    <location>
        <begin position="786"/>
        <end position="810"/>
    </location>
</feature>
<dbReference type="GO" id="GO:0052636">
    <property type="term" value="F:arabinosyltransferase activity"/>
    <property type="evidence" value="ECO:0007669"/>
    <property type="project" value="InterPro"/>
</dbReference>
<dbReference type="Gene3D" id="2.60.120.940">
    <property type="entry name" value="EmbC, C-terminal domain, subdomain 2"/>
    <property type="match status" value="1"/>
</dbReference>
<keyword evidence="9 12" id="KW-0472">Membrane</keyword>
<dbReference type="InterPro" id="IPR007680">
    <property type="entry name" value="Arabino_trans_central"/>
</dbReference>
<keyword evidence="7 12" id="KW-0812">Transmembrane</keyword>
<feature type="transmembrane region" description="Helical" evidence="12">
    <location>
        <begin position="646"/>
        <end position="666"/>
    </location>
</feature>
<feature type="transmembrane region" description="Helical" evidence="12">
    <location>
        <begin position="28"/>
        <end position="47"/>
    </location>
</feature>
<feature type="domain" description="Arabinosyltransferas concanavalin like" evidence="15">
    <location>
        <begin position="52"/>
        <end position="203"/>
    </location>
</feature>
<comment type="similarity">
    <text evidence="3">Belongs to the emb family.</text>
</comment>
<dbReference type="InterPro" id="IPR040920">
    <property type="entry name" value="Arabino_trans_N"/>
</dbReference>
<dbReference type="EMBL" id="JADMLG010000013">
    <property type="protein sequence ID" value="MBH0780127.1"/>
    <property type="molecule type" value="Genomic_DNA"/>
</dbReference>
<keyword evidence="6" id="KW-0808">Transferase</keyword>
<dbReference type="GO" id="GO:0071555">
    <property type="term" value="P:cell wall organization"/>
    <property type="evidence" value="ECO:0007669"/>
    <property type="project" value="UniProtKB-KW"/>
</dbReference>
<evidence type="ECO:0000256" key="12">
    <source>
        <dbReference type="SAM" id="Phobius"/>
    </source>
</evidence>
<evidence type="ECO:0000256" key="5">
    <source>
        <dbReference type="ARBA" id="ARBA00022676"/>
    </source>
</evidence>
<dbReference type="InterPro" id="IPR032731">
    <property type="entry name" value="Arabino_trans_C"/>
</dbReference>
<comment type="caution">
    <text evidence="16">The sequence shown here is derived from an EMBL/GenBank/DDBJ whole genome shotgun (WGS) entry which is preliminary data.</text>
</comment>
<keyword evidence="8 12" id="KW-1133">Transmembrane helix</keyword>
<keyword evidence="5" id="KW-0328">Glycosyltransferase</keyword>
<name>A0A931N5W0_9NOCA</name>
<keyword evidence="17" id="KW-1185">Reference proteome</keyword>
<organism evidence="16 17">
    <name type="scientific">Nocardia bovistercoris</name>
    <dbReference type="NCBI Taxonomy" id="2785916"/>
    <lineage>
        <taxon>Bacteria</taxon>
        <taxon>Bacillati</taxon>
        <taxon>Actinomycetota</taxon>
        <taxon>Actinomycetes</taxon>
        <taxon>Mycobacteriales</taxon>
        <taxon>Nocardiaceae</taxon>
        <taxon>Nocardia</taxon>
    </lineage>
</organism>
<accession>A0A931N5W0</accession>
<dbReference type="Pfam" id="PF04602">
    <property type="entry name" value="Arabinose_trans"/>
    <property type="match status" value="1"/>
</dbReference>
<feature type="transmembrane region" description="Helical" evidence="12">
    <location>
        <begin position="604"/>
        <end position="626"/>
    </location>
</feature>
<evidence type="ECO:0000313" key="16">
    <source>
        <dbReference type="EMBL" id="MBH0780127.1"/>
    </source>
</evidence>
<dbReference type="InterPro" id="IPR027451">
    <property type="entry name" value="EmbABC_dom1"/>
</dbReference>
<reference evidence="16" key="1">
    <citation type="submission" date="2020-11" db="EMBL/GenBank/DDBJ databases">
        <title>Nocardia NEAU-351.nov., a novel actinomycete isolated from the cow dung.</title>
        <authorList>
            <person name="Zhang X."/>
        </authorList>
    </citation>
    <scope>NUCLEOTIDE SEQUENCE</scope>
    <source>
        <strain evidence="16">NEAU-351</strain>
    </source>
</reference>
<evidence type="ECO:0000313" key="17">
    <source>
        <dbReference type="Proteomes" id="UP000655751"/>
    </source>
</evidence>
<dbReference type="Gene3D" id="2.60.120.610">
    <property type="entry name" value="arabinofuranosyltransferase like domain"/>
    <property type="match status" value="1"/>
</dbReference>
<evidence type="ECO:0000259" key="14">
    <source>
        <dbReference type="Pfam" id="PF14896"/>
    </source>
</evidence>
<evidence type="ECO:0000256" key="10">
    <source>
        <dbReference type="ARBA" id="ARBA00023316"/>
    </source>
</evidence>
<evidence type="ECO:0000256" key="1">
    <source>
        <dbReference type="ARBA" id="ARBA00003001"/>
    </source>
</evidence>
<evidence type="ECO:0000256" key="2">
    <source>
        <dbReference type="ARBA" id="ARBA00004651"/>
    </source>
</evidence>
<protein>
    <submittedName>
        <fullName evidence="16">Arabinosyltransferase domain-containing protein</fullName>
    </submittedName>
</protein>
<feature type="domain" description="Arabinofuranosyltransferase central" evidence="13">
    <location>
        <begin position="207"/>
        <end position="667"/>
    </location>
</feature>
<evidence type="ECO:0000256" key="4">
    <source>
        <dbReference type="ARBA" id="ARBA00022475"/>
    </source>
</evidence>
<sequence length="1068" mass="113489">MVRTGEPSAVESGPGTVRRDARGGWARPVALIAALVGALCAIAVPLLPVRVDAATLSWPQAGSARAVEAPLVAYAPLTYDATIPCAAITGLAPRGGLLTATAPDGAPDLDRYGFVARVIPATDTATARFDAVLRDRALFDLPVDALAPNCVFTVHAEATSSTATLTGAEPVRLTGDLRPQLVGVFSDLAAADGTRVVAELDTRFSSTPTPVKRIALWVAVAATLIALVALFRLDRLDGRGARRFLPRRWWSFSLVDAVVFGTLAIWHVIGSTTSDDGYQFGMGRAARASGYMANYFRYFGVPETPIGTPYYDVIGWMSQVSVASPWMRLPALSAAVLTWLIISREVVPRLGVAVRRDRVALWTGALVFLAVWLPYNNGLRPEPYVALGVLLTWCSVERGIATRRLLPFAVAILIAAFSCTAGPHGVICVAALLAGLRPLARAIAARARTVGWLPLVAPLGAAGTVVLTVAFADQPLSAMFEMRRVHEIAGPNVKWYDEYLRYQYLFMSTVDGSVARRFGIFVMLAGLLVCLVTLLHKGGRIPSASLGPSRRIIGVTVGALLFMMTTPTKWTHHLGVFAGLAGVVAVLTAVAVGPKVMRAPRNRALFASGVAFLLALVFSGPNGWWYVSAYSIPWWDKRPSVAGIGVNQVFLLAALALAALAAWWHVRAPGPGITHRVTGPGRWFTALHPLTIAAAALVAFEVLSFAKGAVTQYPAFSLARSNIDAMAGHECGLSRHVLVETDPNAGMLAPLSGAAAATLAGTGAGFTPNGVAGDLSADAQEGADAAIASSVDAEPGAETETGTSGAALPFGLDPATPVLGTDGTTEPASLTTGWYRLPEGADRAGLVAISAAGRIRSVDADGVQTPGQPLEIEYGTFDGGVATPAGRVTPIDIGPAPSWRNLRLPIDEIPSNVSLIRIVASDRDRDPKQWLAITPPRVPRTSTLQQVVGDSDPVLLDWAVGLQFPCQRPFDHRIGIAEVPKYRILPDRVGAHDTTLWQNHDGGGPLGWTPLLLESTTMATYLNDDWRRDWGELQRFTRRAPDAVPARPEVVERARNGWWTPGHINAAW</sequence>
<dbReference type="InterPro" id="IPR042486">
    <property type="entry name" value="Arabino_trans_C_2"/>
</dbReference>
<evidence type="ECO:0000256" key="11">
    <source>
        <dbReference type="SAM" id="MobiDB-lite"/>
    </source>
</evidence>
<evidence type="ECO:0000256" key="7">
    <source>
        <dbReference type="ARBA" id="ARBA00022692"/>
    </source>
</evidence>
<feature type="transmembrane region" description="Helical" evidence="12">
    <location>
        <begin position="359"/>
        <end position="375"/>
    </location>
</feature>
<evidence type="ECO:0000259" key="15">
    <source>
        <dbReference type="Pfam" id="PF17689"/>
    </source>
</evidence>
<evidence type="ECO:0000256" key="9">
    <source>
        <dbReference type="ARBA" id="ARBA00023136"/>
    </source>
</evidence>
<dbReference type="GO" id="GO:0005886">
    <property type="term" value="C:plasma membrane"/>
    <property type="evidence" value="ECO:0007669"/>
    <property type="project" value="UniProtKB-SubCell"/>
</dbReference>
<feature type="transmembrane region" description="Helical" evidence="12">
    <location>
        <begin position="214"/>
        <end position="233"/>
    </location>
</feature>
<dbReference type="Gene3D" id="3.40.190.160">
    <property type="match status" value="1"/>
</dbReference>
<feature type="domain" description="Arabinosyltransferase C-terminal" evidence="14">
    <location>
        <begin position="702"/>
        <end position="1065"/>
    </location>
</feature>
<evidence type="ECO:0000256" key="8">
    <source>
        <dbReference type="ARBA" id="ARBA00022989"/>
    </source>
</evidence>
<feature type="transmembrane region" description="Helical" evidence="12">
    <location>
        <begin position="249"/>
        <end position="269"/>
    </location>
</feature>
<feature type="transmembrane region" description="Helical" evidence="12">
    <location>
        <begin position="452"/>
        <end position="472"/>
    </location>
</feature>
<dbReference type="AlphaFoldDB" id="A0A931N5W0"/>